<feature type="transmembrane region" description="Helical" evidence="1">
    <location>
        <begin position="23"/>
        <end position="42"/>
    </location>
</feature>
<sequence>MDDVTVDDELTDYRVQSMWNRRLWSRFIMMYVGMGTSAVIYLGQRPPVWQAVPVLVLAAVSAVLGMRTTFHLEIPVIS</sequence>
<organism evidence="2 3">
    <name type="scientific">Kibdelosporangium lantanae</name>
    <dbReference type="NCBI Taxonomy" id="1497396"/>
    <lineage>
        <taxon>Bacteria</taxon>
        <taxon>Bacillati</taxon>
        <taxon>Actinomycetota</taxon>
        <taxon>Actinomycetes</taxon>
        <taxon>Pseudonocardiales</taxon>
        <taxon>Pseudonocardiaceae</taxon>
        <taxon>Kibdelosporangium</taxon>
    </lineage>
</organism>
<dbReference type="EMBL" id="JBHTIS010000738">
    <property type="protein sequence ID" value="MFD1046644.1"/>
    <property type="molecule type" value="Genomic_DNA"/>
</dbReference>
<name>A0ABW3MBI9_9PSEU</name>
<accession>A0ABW3MBI9</accession>
<evidence type="ECO:0000313" key="3">
    <source>
        <dbReference type="Proteomes" id="UP001597045"/>
    </source>
</evidence>
<keyword evidence="3" id="KW-1185">Reference proteome</keyword>
<proteinExistence type="predicted"/>
<protein>
    <submittedName>
        <fullName evidence="2">Uncharacterized protein</fullName>
    </submittedName>
</protein>
<keyword evidence="1" id="KW-1133">Transmembrane helix</keyword>
<comment type="caution">
    <text evidence="2">The sequence shown here is derived from an EMBL/GenBank/DDBJ whole genome shotgun (WGS) entry which is preliminary data.</text>
</comment>
<feature type="non-terminal residue" evidence="2">
    <location>
        <position position="78"/>
    </location>
</feature>
<gene>
    <name evidence="2" type="ORF">ACFQ1S_14330</name>
</gene>
<keyword evidence="1" id="KW-0812">Transmembrane</keyword>
<reference evidence="3" key="1">
    <citation type="journal article" date="2019" name="Int. J. Syst. Evol. Microbiol.">
        <title>The Global Catalogue of Microorganisms (GCM) 10K type strain sequencing project: providing services to taxonomists for standard genome sequencing and annotation.</title>
        <authorList>
            <consortium name="The Broad Institute Genomics Platform"/>
            <consortium name="The Broad Institute Genome Sequencing Center for Infectious Disease"/>
            <person name="Wu L."/>
            <person name="Ma J."/>
        </authorList>
    </citation>
    <scope>NUCLEOTIDE SEQUENCE [LARGE SCALE GENOMIC DNA]</scope>
    <source>
        <strain evidence="3">JCM 31486</strain>
    </source>
</reference>
<evidence type="ECO:0000313" key="2">
    <source>
        <dbReference type="EMBL" id="MFD1046644.1"/>
    </source>
</evidence>
<evidence type="ECO:0000256" key="1">
    <source>
        <dbReference type="SAM" id="Phobius"/>
    </source>
</evidence>
<dbReference type="Proteomes" id="UP001597045">
    <property type="component" value="Unassembled WGS sequence"/>
</dbReference>
<feature type="transmembrane region" description="Helical" evidence="1">
    <location>
        <begin position="48"/>
        <end position="66"/>
    </location>
</feature>
<keyword evidence="1" id="KW-0472">Membrane</keyword>